<dbReference type="SUPFAM" id="SSF75304">
    <property type="entry name" value="Amidase signature (AS) enzymes"/>
    <property type="match status" value="1"/>
</dbReference>
<proteinExistence type="inferred from homology"/>
<sequence>MPYESRSMQGPRNMSDTCLCYLSAAELVRLYRSRKISPVEVVTDCLSRISAGANSLNAVCFTYADEALEASRASEARYMSPAQNLGILDGVPTALKDENMMMGKVTTYGSLLYANHVASKNAPVVQRLMDSGAIIHAKTTTPEFSCAPFCHSRQWGVTRNPWNRDYTPGGSSGGAGAALAAGLAHLATGSDIGGSIRIPASASGVVGFKPPYGRVPSTPPFNLDHYNHPGPMARTVEDCLLMQNVLAGPHPEDIASLKPKLELRVDRTGIKSWRIACSLDFGFMEVDPAVQANTLAALEVFRSLGAEVTEVALPWSWEVYDAAATHHKTLFGAWLAEYLDDRESQMTSYAAHFARASLGVTTRDYLASLNVEGRIWSHFGPMMEGFDLFICPTLAIPAVPAEFDMRDPLQINGRDIDPYLGWTMAWPFNMLSRCPVLSVPSGHAPNGVPTGIQLVGRSFEDQSVFTAGLAYEAAVGGWYGRPETRPSLSF</sequence>
<dbReference type="EMBL" id="JAESHT010000014">
    <property type="protein sequence ID" value="MBL3674843.1"/>
    <property type="molecule type" value="Genomic_DNA"/>
</dbReference>
<dbReference type="Gene3D" id="3.90.1300.10">
    <property type="entry name" value="Amidase signature (AS) domain"/>
    <property type="match status" value="1"/>
</dbReference>
<organism evidence="3 4">
    <name type="scientific">Paracoccus aerius</name>
    <dbReference type="NCBI Taxonomy" id="1915382"/>
    <lineage>
        <taxon>Bacteria</taxon>
        <taxon>Pseudomonadati</taxon>
        <taxon>Pseudomonadota</taxon>
        <taxon>Alphaproteobacteria</taxon>
        <taxon>Rhodobacterales</taxon>
        <taxon>Paracoccaceae</taxon>
        <taxon>Paracoccus</taxon>
    </lineage>
</organism>
<evidence type="ECO:0000256" key="1">
    <source>
        <dbReference type="ARBA" id="ARBA00009199"/>
    </source>
</evidence>
<gene>
    <name evidence="3" type="ORF">JL111_15285</name>
</gene>
<evidence type="ECO:0000259" key="2">
    <source>
        <dbReference type="Pfam" id="PF01425"/>
    </source>
</evidence>
<name>A0ABS1S7Z3_9RHOB</name>
<evidence type="ECO:0000313" key="3">
    <source>
        <dbReference type="EMBL" id="MBL3674843.1"/>
    </source>
</evidence>
<dbReference type="Pfam" id="PF01425">
    <property type="entry name" value="Amidase"/>
    <property type="match status" value="1"/>
</dbReference>
<comment type="caution">
    <text evidence="3">The sequence shown here is derived from an EMBL/GenBank/DDBJ whole genome shotgun (WGS) entry which is preliminary data.</text>
</comment>
<comment type="similarity">
    <text evidence="1">Belongs to the amidase family.</text>
</comment>
<dbReference type="InterPro" id="IPR000120">
    <property type="entry name" value="Amidase"/>
</dbReference>
<dbReference type="PROSITE" id="PS00571">
    <property type="entry name" value="AMIDASES"/>
    <property type="match status" value="1"/>
</dbReference>
<protein>
    <submittedName>
        <fullName evidence="3">Amidase</fullName>
    </submittedName>
</protein>
<dbReference type="InterPro" id="IPR020556">
    <property type="entry name" value="Amidase_CS"/>
</dbReference>
<dbReference type="InterPro" id="IPR023631">
    <property type="entry name" value="Amidase_dom"/>
</dbReference>
<evidence type="ECO:0000313" key="4">
    <source>
        <dbReference type="Proteomes" id="UP000644749"/>
    </source>
</evidence>
<reference evidence="3 4" key="1">
    <citation type="submission" date="2021-01" db="EMBL/GenBank/DDBJ databases">
        <title>011410 draft genome.</title>
        <authorList>
            <person name="Lang L."/>
        </authorList>
    </citation>
    <scope>NUCLEOTIDE SEQUENCE [LARGE SCALE GENOMIC DNA]</scope>
    <source>
        <strain evidence="3 4">KCTC 42845</strain>
    </source>
</reference>
<dbReference type="PANTHER" id="PTHR11895">
    <property type="entry name" value="TRANSAMIDASE"/>
    <property type="match status" value="1"/>
</dbReference>
<keyword evidence="4" id="KW-1185">Reference proteome</keyword>
<feature type="domain" description="Amidase" evidence="2">
    <location>
        <begin position="40"/>
        <end position="464"/>
    </location>
</feature>
<dbReference type="Proteomes" id="UP000644749">
    <property type="component" value="Unassembled WGS sequence"/>
</dbReference>
<dbReference type="InterPro" id="IPR036928">
    <property type="entry name" value="AS_sf"/>
</dbReference>
<dbReference type="PANTHER" id="PTHR11895:SF7">
    <property type="entry name" value="GLUTAMYL-TRNA(GLN) AMIDOTRANSFERASE SUBUNIT A, MITOCHONDRIAL"/>
    <property type="match status" value="1"/>
</dbReference>
<accession>A0ABS1S7Z3</accession>